<keyword evidence="2" id="KW-1185">Reference proteome</keyword>
<dbReference type="InterPro" id="IPR050281">
    <property type="entry name" value="Flavin_monoamine_oxidase"/>
</dbReference>
<dbReference type="Gene3D" id="3.90.660.10">
    <property type="match status" value="1"/>
</dbReference>
<dbReference type="PANTHER" id="PTHR10742:SF410">
    <property type="entry name" value="LYSINE-SPECIFIC HISTONE DEMETHYLASE 2"/>
    <property type="match status" value="1"/>
</dbReference>
<dbReference type="EMBL" id="AP023367">
    <property type="protein sequence ID" value="BCJ94633.1"/>
    <property type="molecule type" value="Genomic_DNA"/>
</dbReference>
<dbReference type="RefSeq" id="WP_184089582.1">
    <property type="nucleotide sequence ID" value="NZ_AP023367.1"/>
</dbReference>
<dbReference type="Proteomes" id="UP000515561">
    <property type="component" value="Chromosome"/>
</dbReference>
<dbReference type="GO" id="GO:0016491">
    <property type="term" value="F:oxidoreductase activity"/>
    <property type="evidence" value="ECO:0007669"/>
    <property type="project" value="InterPro"/>
</dbReference>
<dbReference type="AlphaFoldDB" id="A0A6S6QTK2"/>
<organism evidence="1 2">
    <name type="scientific">Anaerocolumna cellulosilytica</name>
    <dbReference type="NCBI Taxonomy" id="433286"/>
    <lineage>
        <taxon>Bacteria</taxon>
        <taxon>Bacillati</taxon>
        <taxon>Bacillota</taxon>
        <taxon>Clostridia</taxon>
        <taxon>Lachnospirales</taxon>
        <taxon>Lachnospiraceae</taxon>
        <taxon>Anaerocolumna</taxon>
    </lineage>
</organism>
<dbReference type="InterPro" id="IPR002937">
    <property type="entry name" value="Amino_oxidase"/>
</dbReference>
<dbReference type="KEGG" id="acel:acsn021_22020"/>
<protein>
    <submittedName>
        <fullName evidence="1">Amine oxidase</fullName>
    </submittedName>
</protein>
<reference evidence="1 2" key="1">
    <citation type="journal article" date="2016" name="Int. J. Syst. Evol. Microbiol.">
        <title>Descriptions of Anaerotaenia torta gen. nov., sp. nov. and Anaerocolumna cellulosilytica gen. nov., sp. nov. isolated from a methanogenic reactor of cattle waste.</title>
        <authorList>
            <person name="Uek A."/>
            <person name="Ohtaki Y."/>
            <person name="Kaku N."/>
            <person name="Ueki K."/>
        </authorList>
    </citation>
    <scope>NUCLEOTIDE SEQUENCE [LARGE SCALE GENOMIC DNA]</scope>
    <source>
        <strain evidence="1 2">SN021</strain>
    </source>
</reference>
<sequence>MVLQLNPSNPMNPTDTERYQMLQNALARTGRSEDFQNIIQLLNPPEDITNYASYGDFKDLKIAIIGGGLAGMSAAFELRKLGADITIYEASEERIGGRVYTYYFDKDKKYYGEFGPMRIPVSHGTTWHYINLFHLITVPLTSPFSNNFLYVHNTRIRREPTGEITKYIYPLYNMTADERNLPWTELNEYAFSAALNGLSPDVRRELLQILPAYSPEYAGYINLSNRQMLEMLGLSQDTITLLASVDPLTGGLLNTSYSETLQEEYSLDYINTYRISGGMIHLPLAFYESLTNKSPKEYNQPTDTIGTIDFKLGTVINGIYQPENGKSVLLKAEGKNNKEELQEYDYVICSIPFSTLRLVDIKPFFTNQKMQAIRELNYVDSLKAAFLCKKRFWEENAEYGNMNGGISFTDLPIQSIIYPADHFYCSELNPCQPSEPGVLMAAYNLHLDSIRVGNQDEKRRFRSIKREVEEVHGLPEGYLNSIVAEHKILEWNHEYWARGAFVAELPGQKINFAYTVQEPEYNNRLFFAGEHTSTKHGWMQGSLYSGMQAANMLAYYRTRST</sequence>
<dbReference type="Gene3D" id="3.50.50.60">
    <property type="entry name" value="FAD/NAD(P)-binding domain"/>
    <property type="match status" value="1"/>
</dbReference>
<dbReference type="SUPFAM" id="SSF54373">
    <property type="entry name" value="FAD-linked reductases, C-terminal domain"/>
    <property type="match status" value="1"/>
</dbReference>
<proteinExistence type="predicted"/>
<gene>
    <name evidence="1" type="ORF">acsn021_22020</name>
</gene>
<accession>A0A6S6QTK2</accession>
<dbReference type="PANTHER" id="PTHR10742">
    <property type="entry name" value="FLAVIN MONOAMINE OXIDASE"/>
    <property type="match status" value="1"/>
</dbReference>
<dbReference type="SUPFAM" id="SSF51905">
    <property type="entry name" value="FAD/NAD(P)-binding domain"/>
    <property type="match status" value="1"/>
</dbReference>
<name>A0A6S6QTK2_9FIRM</name>
<dbReference type="InterPro" id="IPR036188">
    <property type="entry name" value="FAD/NAD-bd_sf"/>
</dbReference>
<evidence type="ECO:0000313" key="1">
    <source>
        <dbReference type="EMBL" id="BCJ94633.1"/>
    </source>
</evidence>
<evidence type="ECO:0000313" key="2">
    <source>
        <dbReference type="Proteomes" id="UP000515561"/>
    </source>
</evidence>
<dbReference type="Pfam" id="PF01593">
    <property type="entry name" value="Amino_oxidase"/>
    <property type="match status" value="1"/>
</dbReference>
<dbReference type="Gene3D" id="1.20.1440.240">
    <property type="match status" value="1"/>
</dbReference>